<dbReference type="EMBL" id="BNEK01000005">
    <property type="protein sequence ID" value="GHJ32176.1"/>
    <property type="molecule type" value="Genomic_DNA"/>
</dbReference>
<evidence type="ECO:0000313" key="3">
    <source>
        <dbReference type="Proteomes" id="UP001054854"/>
    </source>
</evidence>
<gene>
    <name evidence="2" type="ORF">TPA0910_66090</name>
</gene>
<evidence type="ECO:0000256" key="1">
    <source>
        <dbReference type="SAM" id="MobiDB-lite"/>
    </source>
</evidence>
<dbReference type="Proteomes" id="UP001054854">
    <property type="component" value="Unassembled WGS sequence"/>
</dbReference>
<sequence length="77" mass="7871">MGERGEAADDALDVAAAAVETSRGVLGQAVVERGRVAVSPARRSQADGDGDVDRGEGTGNVQKPARLMPNSASQYDS</sequence>
<evidence type="ECO:0000313" key="2">
    <source>
        <dbReference type="EMBL" id="GHJ32176.1"/>
    </source>
</evidence>
<feature type="region of interest" description="Disordered" evidence="1">
    <location>
        <begin position="37"/>
        <end position="77"/>
    </location>
</feature>
<reference evidence="2" key="1">
    <citation type="submission" date="2024-05" db="EMBL/GenBank/DDBJ databases">
        <title>Whole genome shotgun sequence of Streptomyces hygroscopicus NBRC 113678.</title>
        <authorList>
            <person name="Komaki H."/>
            <person name="Tamura T."/>
        </authorList>
    </citation>
    <scope>NUCLEOTIDE SEQUENCE</scope>
    <source>
        <strain evidence="2">N11-34</strain>
    </source>
</reference>
<accession>A0ABQ3U9T9</accession>
<organism evidence="2 3">
    <name type="scientific">Streptomyces hygroscopicus</name>
    <dbReference type="NCBI Taxonomy" id="1912"/>
    <lineage>
        <taxon>Bacteria</taxon>
        <taxon>Bacillati</taxon>
        <taxon>Actinomycetota</taxon>
        <taxon>Actinomycetes</taxon>
        <taxon>Kitasatosporales</taxon>
        <taxon>Streptomycetaceae</taxon>
        <taxon>Streptomyces</taxon>
        <taxon>Streptomyces violaceusniger group</taxon>
    </lineage>
</organism>
<protein>
    <submittedName>
        <fullName evidence="2">Uncharacterized protein</fullName>
    </submittedName>
</protein>
<proteinExistence type="predicted"/>
<comment type="caution">
    <text evidence="2">The sequence shown here is derived from an EMBL/GenBank/DDBJ whole genome shotgun (WGS) entry which is preliminary data.</text>
</comment>
<keyword evidence="3" id="KW-1185">Reference proteome</keyword>
<name>A0ABQ3U9T9_STRHY</name>